<evidence type="ECO:0000256" key="1">
    <source>
        <dbReference type="SAM" id="MobiDB-lite"/>
    </source>
</evidence>
<proteinExistence type="predicted"/>
<comment type="caution">
    <text evidence="2">The sequence shown here is derived from an EMBL/GenBank/DDBJ whole genome shotgun (WGS) entry which is preliminary data.</text>
</comment>
<evidence type="ECO:0000313" key="2">
    <source>
        <dbReference type="EMBL" id="MCE5167214.1"/>
    </source>
</evidence>
<feature type="compositionally biased region" description="Low complexity" evidence="1">
    <location>
        <begin position="77"/>
        <end position="91"/>
    </location>
</feature>
<gene>
    <name evidence="2" type="ORF">HAX54_042705</name>
</gene>
<organism evidence="2 3">
    <name type="scientific">Datura stramonium</name>
    <name type="common">Jimsonweed</name>
    <name type="synonym">Common thornapple</name>
    <dbReference type="NCBI Taxonomy" id="4076"/>
    <lineage>
        <taxon>Eukaryota</taxon>
        <taxon>Viridiplantae</taxon>
        <taxon>Streptophyta</taxon>
        <taxon>Embryophyta</taxon>
        <taxon>Tracheophyta</taxon>
        <taxon>Spermatophyta</taxon>
        <taxon>Magnoliopsida</taxon>
        <taxon>eudicotyledons</taxon>
        <taxon>Gunneridae</taxon>
        <taxon>Pentapetalae</taxon>
        <taxon>asterids</taxon>
        <taxon>lamiids</taxon>
        <taxon>Solanales</taxon>
        <taxon>Solanaceae</taxon>
        <taxon>Solanoideae</taxon>
        <taxon>Datureae</taxon>
        <taxon>Datura</taxon>
    </lineage>
</organism>
<dbReference type="Proteomes" id="UP000823775">
    <property type="component" value="Unassembled WGS sequence"/>
</dbReference>
<evidence type="ECO:0000313" key="3">
    <source>
        <dbReference type="Proteomes" id="UP000823775"/>
    </source>
</evidence>
<feature type="non-terminal residue" evidence="2">
    <location>
        <position position="208"/>
    </location>
</feature>
<sequence>QTVLTFHIHFHSNRGAASFSPSPLPQRLLTSLLRSDAVSPPPHRHRRNSRSRTQLLSPSASSLSVIYLSLPRPPFVPTSLSSSSPGETTTPENSQATTPQLSLLLISLSLIRSPPTIEPTSVNGKTRNHPIFPLSLLLIFSPTSLQLAVHQTNSSRLLLLRSSLAHVVQTLRATTIFSSRRIHIPFLLLSPLSQVVFSGEGRFSSPAK</sequence>
<protein>
    <submittedName>
        <fullName evidence="2">Uncharacterized protein</fullName>
    </submittedName>
</protein>
<feature type="region of interest" description="Disordered" evidence="1">
    <location>
        <begin position="35"/>
        <end position="57"/>
    </location>
</feature>
<feature type="region of interest" description="Disordered" evidence="1">
    <location>
        <begin position="77"/>
        <end position="97"/>
    </location>
</feature>
<dbReference type="EMBL" id="JACEIK010063088">
    <property type="protein sequence ID" value="MCE5167214.1"/>
    <property type="molecule type" value="Genomic_DNA"/>
</dbReference>
<reference evidence="2 3" key="1">
    <citation type="journal article" date="2021" name="BMC Genomics">
        <title>Datura genome reveals duplications of psychoactive alkaloid biosynthetic genes and high mutation rate following tissue culture.</title>
        <authorList>
            <person name="Rajewski A."/>
            <person name="Carter-House D."/>
            <person name="Stajich J."/>
            <person name="Litt A."/>
        </authorList>
    </citation>
    <scope>NUCLEOTIDE SEQUENCE [LARGE SCALE GENOMIC DNA]</scope>
    <source>
        <strain evidence="2">AR-01</strain>
    </source>
</reference>
<keyword evidence="3" id="KW-1185">Reference proteome</keyword>
<name>A0ABS8YBI5_DATST</name>
<accession>A0ABS8YBI5</accession>
<feature type="non-terminal residue" evidence="2">
    <location>
        <position position="1"/>
    </location>
</feature>